<feature type="region of interest" description="Disordered" evidence="1">
    <location>
        <begin position="134"/>
        <end position="154"/>
    </location>
</feature>
<proteinExistence type="predicted"/>
<comment type="caution">
    <text evidence="2">The sequence shown here is derived from an EMBL/GenBank/DDBJ whole genome shotgun (WGS) entry which is preliminary data.</text>
</comment>
<dbReference type="AlphaFoldDB" id="A0AAV7SBT1"/>
<protein>
    <submittedName>
        <fullName evidence="2">Uncharacterized protein</fullName>
    </submittedName>
</protein>
<dbReference type="Proteomes" id="UP001066276">
    <property type="component" value="Chromosome 4_2"/>
</dbReference>
<evidence type="ECO:0000313" key="3">
    <source>
        <dbReference type="Proteomes" id="UP001066276"/>
    </source>
</evidence>
<sequence length="154" mass="16952">MPVNPPGPRSWRKIEAFGQAVQEKITAMAVDVNLLRTYLRAVAERSIDTEQRVTTMQTDLDTLKATVATLGVRSLRLEARVEDVEGRSCRCRNRTSSDAKVIVHPDGSLSLEQLQQEREEARLLVETATSAVSSCSGSLQGEDGPALEQDVVRM</sequence>
<dbReference type="EMBL" id="JANPWB010000008">
    <property type="protein sequence ID" value="KAJ1161275.1"/>
    <property type="molecule type" value="Genomic_DNA"/>
</dbReference>
<name>A0AAV7SBT1_PLEWA</name>
<gene>
    <name evidence="2" type="ORF">NDU88_001762</name>
</gene>
<evidence type="ECO:0000256" key="1">
    <source>
        <dbReference type="SAM" id="MobiDB-lite"/>
    </source>
</evidence>
<keyword evidence="3" id="KW-1185">Reference proteome</keyword>
<organism evidence="2 3">
    <name type="scientific">Pleurodeles waltl</name>
    <name type="common">Iberian ribbed newt</name>
    <dbReference type="NCBI Taxonomy" id="8319"/>
    <lineage>
        <taxon>Eukaryota</taxon>
        <taxon>Metazoa</taxon>
        <taxon>Chordata</taxon>
        <taxon>Craniata</taxon>
        <taxon>Vertebrata</taxon>
        <taxon>Euteleostomi</taxon>
        <taxon>Amphibia</taxon>
        <taxon>Batrachia</taxon>
        <taxon>Caudata</taxon>
        <taxon>Salamandroidea</taxon>
        <taxon>Salamandridae</taxon>
        <taxon>Pleurodelinae</taxon>
        <taxon>Pleurodeles</taxon>
    </lineage>
</organism>
<evidence type="ECO:0000313" key="2">
    <source>
        <dbReference type="EMBL" id="KAJ1161275.1"/>
    </source>
</evidence>
<accession>A0AAV7SBT1</accession>
<reference evidence="2" key="1">
    <citation type="journal article" date="2022" name="bioRxiv">
        <title>Sequencing and chromosome-scale assembly of the giantPleurodeles waltlgenome.</title>
        <authorList>
            <person name="Brown T."/>
            <person name="Elewa A."/>
            <person name="Iarovenko S."/>
            <person name="Subramanian E."/>
            <person name="Araus A.J."/>
            <person name="Petzold A."/>
            <person name="Susuki M."/>
            <person name="Suzuki K.-i.T."/>
            <person name="Hayashi T."/>
            <person name="Toyoda A."/>
            <person name="Oliveira C."/>
            <person name="Osipova E."/>
            <person name="Leigh N.D."/>
            <person name="Simon A."/>
            <person name="Yun M.H."/>
        </authorList>
    </citation>
    <scope>NUCLEOTIDE SEQUENCE</scope>
    <source>
        <strain evidence="2">20211129_DDA</strain>
        <tissue evidence="2">Liver</tissue>
    </source>
</reference>